<dbReference type="PANTHER" id="PTHR11567:SF110">
    <property type="entry name" value="2-PHOSPHOXYLOSE PHOSPHATASE 1"/>
    <property type="match status" value="1"/>
</dbReference>
<dbReference type="OrthoDB" id="5821688at2759"/>
<dbReference type="Proteomes" id="UP000288716">
    <property type="component" value="Unassembled WGS sequence"/>
</dbReference>
<dbReference type="STRING" id="299467.A0A443SGU0"/>
<keyword evidence="1" id="KW-0378">Hydrolase</keyword>
<organism evidence="3 4">
    <name type="scientific">Leptotrombidium deliense</name>
    <dbReference type="NCBI Taxonomy" id="299467"/>
    <lineage>
        <taxon>Eukaryota</taxon>
        <taxon>Metazoa</taxon>
        <taxon>Ecdysozoa</taxon>
        <taxon>Arthropoda</taxon>
        <taxon>Chelicerata</taxon>
        <taxon>Arachnida</taxon>
        <taxon>Acari</taxon>
        <taxon>Acariformes</taxon>
        <taxon>Trombidiformes</taxon>
        <taxon>Prostigmata</taxon>
        <taxon>Anystina</taxon>
        <taxon>Parasitengona</taxon>
        <taxon>Trombiculoidea</taxon>
        <taxon>Trombiculidae</taxon>
        <taxon>Leptotrombidium</taxon>
    </lineage>
</organism>
<gene>
    <name evidence="3" type="ORF">B4U80_12939</name>
</gene>
<evidence type="ECO:0000313" key="3">
    <source>
        <dbReference type="EMBL" id="RWS26729.1"/>
    </source>
</evidence>
<comment type="caution">
    <text evidence="3">The sequence shown here is derived from an EMBL/GenBank/DDBJ whole genome shotgun (WGS) entry which is preliminary data.</text>
</comment>
<dbReference type="EMBL" id="NCKV01002518">
    <property type="protein sequence ID" value="RWS26729.1"/>
    <property type="molecule type" value="Genomic_DNA"/>
</dbReference>
<keyword evidence="2" id="KW-1133">Transmembrane helix</keyword>
<protein>
    <submittedName>
        <fullName evidence="3">Lysosomal acid phosphatase-like protein 3</fullName>
    </submittedName>
</protein>
<dbReference type="GO" id="GO:0016791">
    <property type="term" value="F:phosphatase activity"/>
    <property type="evidence" value="ECO:0007669"/>
    <property type="project" value="UniProtKB-ARBA"/>
</dbReference>
<evidence type="ECO:0000256" key="1">
    <source>
        <dbReference type="ARBA" id="ARBA00022801"/>
    </source>
</evidence>
<keyword evidence="2" id="KW-0472">Membrane</keyword>
<name>A0A443SGU0_9ACAR</name>
<evidence type="ECO:0000313" key="4">
    <source>
        <dbReference type="Proteomes" id="UP000288716"/>
    </source>
</evidence>
<sequence>KGKNAMYSLGKSIRNRYKSFLTENPIELSAKSLDIDRCMESAELVAGGAYVPVGPYIWNKEVNFQPFPIHLINHASDVDLNCGDEENELKTVTLTNSSKTLDNVCNMLRHLLYDKINKNLTCKAIADLGEFYTCLKNEKLNLPKYITEEVYTSLANFKQLYLAAESKTKCHQVDSARILFDAKTDIINATKDKKDQTKIQLYSMTTEKFTTILRIMDVFREIESFGEALFIELYSDEKQENSLRFYHLNTIESEATELRLSACKNETTCTLAEFFGMFNDLAVEKATAMSANVTAIITLGVLLAFMTTLLSTVAFFVWRRKSKSKKEYEEISGN</sequence>
<dbReference type="PANTHER" id="PTHR11567">
    <property type="entry name" value="ACID PHOSPHATASE-RELATED"/>
    <property type="match status" value="1"/>
</dbReference>
<accession>A0A443SGU0</accession>
<dbReference type="Gene3D" id="3.40.50.1240">
    <property type="entry name" value="Phosphoglycerate mutase-like"/>
    <property type="match status" value="1"/>
</dbReference>
<evidence type="ECO:0000256" key="2">
    <source>
        <dbReference type="SAM" id="Phobius"/>
    </source>
</evidence>
<dbReference type="AlphaFoldDB" id="A0A443SGU0"/>
<keyword evidence="4" id="KW-1185">Reference proteome</keyword>
<feature type="non-terminal residue" evidence="3">
    <location>
        <position position="1"/>
    </location>
</feature>
<keyword evidence="2" id="KW-0812">Transmembrane</keyword>
<dbReference type="VEuPathDB" id="VectorBase:LDEU005311"/>
<dbReference type="InterPro" id="IPR050645">
    <property type="entry name" value="Histidine_acid_phosphatase"/>
</dbReference>
<proteinExistence type="predicted"/>
<dbReference type="InterPro" id="IPR029033">
    <property type="entry name" value="His_PPase_superfam"/>
</dbReference>
<feature type="transmembrane region" description="Helical" evidence="2">
    <location>
        <begin position="295"/>
        <end position="318"/>
    </location>
</feature>
<reference evidence="3 4" key="1">
    <citation type="journal article" date="2018" name="Gigascience">
        <title>Genomes of trombidid mites reveal novel predicted allergens and laterally-transferred genes associated with secondary metabolism.</title>
        <authorList>
            <person name="Dong X."/>
            <person name="Chaisiri K."/>
            <person name="Xia D."/>
            <person name="Armstrong S.D."/>
            <person name="Fang Y."/>
            <person name="Donnelly M.J."/>
            <person name="Kadowaki T."/>
            <person name="McGarry J.W."/>
            <person name="Darby A.C."/>
            <person name="Makepeace B.L."/>
        </authorList>
    </citation>
    <scope>NUCLEOTIDE SEQUENCE [LARGE SCALE GENOMIC DNA]</scope>
    <source>
        <strain evidence="3">UoL-UT</strain>
    </source>
</reference>
<dbReference type="SUPFAM" id="SSF53254">
    <property type="entry name" value="Phosphoglycerate mutase-like"/>
    <property type="match status" value="1"/>
</dbReference>